<comment type="similarity">
    <text evidence="2">Belongs to the hook family.</text>
</comment>
<evidence type="ECO:0000256" key="8">
    <source>
        <dbReference type="SAM" id="MobiDB-lite"/>
    </source>
</evidence>
<feature type="coiled-coil region" evidence="7">
    <location>
        <begin position="443"/>
        <end position="572"/>
    </location>
</feature>
<dbReference type="GO" id="GO:0005874">
    <property type="term" value="C:microtubule"/>
    <property type="evidence" value="ECO:0007669"/>
    <property type="project" value="UniProtKB-KW"/>
</dbReference>
<dbReference type="SUPFAM" id="SSF116907">
    <property type="entry name" value="Hook domain"/>
    <property type="match status" value="1"/>
</dbReference>
<keyword evidence="4" id="KW-0493">Microtubule</keyword>
<evidence type="ECO:0000313" key="11">
    <source>
        <dbReference type="Ensembl" id="ENSCAFP00040039158.1"/>
    </source>
</evidence>
<evidence type="ECO:0008006" key="13">
    <source>
        <dbReference type="Google" id="ProtNLM"/>
    </source>
</evidence>
<protein>
    <recommendedName>
        <fullName evidence="13">Hook microtubule tethering protein 2</fullName>
    </recommendedName>
</protein>
<keyword evidence="5 7" id="KW-0175">Coiled coil</keyword>
<dbReference type="AlphaFoldDB" id="A0A8C0TQQ4"/>
<evidence type="ECO:0000256" key="6">
    <source>
        <dbReference type="ARBA" id="ARBA00023212"/>
    </source>
</evidence>
<feature type="domain" description="HOOK N-terminal" evidence="10">
    <location>
        <begin position="37"/>
        <end position="120"/>
    </location>
</feature>
<reference evidence="11" key="2">
    <citation type="submission" date="2025-08" db="UniProtKB">
        <authorList>
            <consortium name="Ensembl"/>
        </authorList>
    </citation>
    <scope>IDENTIFICATION</scope>
</reference>
<dbReference type="InterPro" id="IPR043936">
    <property type="entry name" value="HOOK_N"/>
</dbReference>
<evidence type="ECO:0000313" key="12">
    <source>
        <dbReference type="Proteomes" id="UP000694542"/>
    </source>
</evidence>
<evidence type="ECO:0000256" key="3">
    <source>
        <dbReference type="ARBA" id="ARBA00022490"/>
    </source>
</evidence>
<evidence type="ECO:0000256" key="4">
    <source>
        <dbReference type="ARBA" id="ARBA00022701"/>
    </source>
</evidence>
<dbReference type="InterPro" id="IPR008636">
    <property type="entry name" value="Hook_C"/>
</dbReference>
<reference evidence="11" key="1">
    <citation type="submission" date="2018-10" db="EMBL/GenBank/DDBJ databases">
        <title>De novo assembly of a Great Dane genome.</title>
        <authorList>
            <person name="Kidd J.M."/>
            <person name="Pendleton A.L."/>
            <person name="Shen F."/>
            <person name="Emery S."/>
        </authorList>
    </citation>
    <scope>NUCLEOTIDE SEQUENCE [LARGE SCALE GENOMIC DNA]</scope>
    <source>
        <strain evidence="11">Great Dane</strain>
    </source>
</reference>
<evidence type="ECO:0000256" key="7">
    <source>
        <dbReference type="SAM" id="Coils"/>
    </source>
</evidence>
<dbReference type="Proteomes" id="UP000694542">
    <property type="component" value="Chromosome 20"/>
</dbReference>
<proteinExistence type="inferred from homology"/>
<dbReference type="GO" id="GO:0008017">
    <property type="term" value="F:microtubule binding"/>
    <property type="evidence" value="ECO:0007669"/>
    <property type="project" value="InterPro"/>
</dbReference>
<dbReference type="InterPro" id="IPR036872">
    <property type="entry name" value="CH_dom_sf"/>
</dbReference>
<evidence type="ECO:0000259" key="9">
    <source>
        <dbReference type="Pfam" id="PF05622"/>
    </source>
</evidence>
<dbReference type="GO" id="GO:0030705">
    <property type="term" value="P:cytoskeleton-dependent intracellular transport"/>
    <property type="evidence" value="ECO:0007669"/>
    <property type="project" value="InterPro"/>
</dbReference>
<dbReference type="FunFam" id="1.10.418.10:FF:000024">
    <property type="entry name" value="Hook homolog 3 (Drosophila)"/>
    <property type="match status" value="1"/>
</dbReference>
<dbReference type="Ensembl" id="ENSCAFT00040044824.1">
    <property type="protein sequence ID" value="ENSCAFP00040039158.1"/>
    <property type="gene ID" value="ENSCAFG00040024017.1"/>
</dbReference>
<accession>A0A8C0TQQ4</accession>
<comment type="subcellular location">
    <subcellularLocation>
        <location evidence="1">Cytoplasm</location>
        <location evidence="1">Cytoskeleton</location>
    </subcellularLocation>
</comment>
<dbReference type="Gene3D" id="1.10.418.10">
    <property type="entry name" value="Calponin-like domain"/>
    <property type="match status" value="1"/>
</dbReference>
<dbReference type="PANTHER" id="PTHR18947:SF37">
    <property type="entry name" value="PROTEIN HOOK HOMOLOG 2"/>
    <property type="match status" value="1"/>
</dbReference>
<evidence type="ECO:0000256" key="5">
    <source>
        <dbReference type="ARBA" id="ARBA00023054"/>
    </source>
</evidence>
<dbReference type="PANTHER" id="PTHR18947">
    <property type="entry name" value="HOOK PROTEINS"/>
    <property type="match status" value="1"/>
</dbReference>
<dbReference type="GO" id="GO:0010256">
    <property type="term" value="P:endomembrane system organization"/>
    <property type="evidence" value="ECO:0007669"/>
    <property type="project" value="UniProtKB-ARBA"/>
</dbReference>
<feature type="coiled-coil region" evidence="7">
    <location>
        <begin position="148"/>
        <end position="395"/>
    </location>
</feature>
<sequence length="685" mass="79388">MRVSAHLVADVPRPIPLYQPPGPEQWPRHSLCAEPDVSNLKTILQSLVEYSQDVLGHPILEQHLPDVSLIGEFSDPEELGKLLQLVLGCAISCEKKQEHIQRIMTLEESVQHVVMEAIQELMTKDTPDSLSPETYGNFDNQSRRYYFLSEEADEGDELRQRCLDLERQLVLLAEEKQSLAQENAVLRERVGRPEGEGAAGLTAKKLLLLQSQLEQLQEENFRLENGREDERLHCAELEREVSELQQRNQALTSLAQEAQALKDEMDELRQSSERAGQLEATLSSCRRRLGELRELRRQVRQLEERNAGHAERTRQLEDELRRAGSLRAQLEAQRRQVQELQGQRQEEAMKAEKWLFECRNLEEKYELVTKEKERLLAERDSLREANEELRCAQLQPRGLTQADPSLDPTSPAVENLAAEILPAELRETLLRLQLENKQLCQQEAAYRERQEELQRHLEEANRARHGLETQLRLNQQQLLELRAQVEDLQKALQEQGGKAEDSALLKRKLEEHLQKLHEADLELQRKREYIEELEPPADSGTARRIEELQHSLQKKDADLRAMEERYRRYVDKARTVIQTLEPKQRPPGGAPPELHTLRTQLRERDVRIRHLEMDFEKSRSQREQEEKLLISAWYNMGMALQQRAGEERAPAHAQSFLAQQRLATNTRRGPLGRLASLNLRPTDKP</sequence>
<dbReference type="Pfam" id="PF19047">
    <property type="entry name" value="HOOK_N"/>
    <property type="match status" value="1"/>
</dbReference>
<evidence type="ECO:0000256" key="2">
    <source>
        <dbReference type="ARBA" id="ARBA00006946"/>
    </source>
</evidence>
<dbReference type="Pfam" id="PF05622">
    <property type="entry name" value="HOOK"/>
    <property type="match status" value="1"/>
</dbReference>
<evidence type="ECO:0000256" key="1">
    <source>
        <dbReference type="ARBA" id="ARBA00004245"/>
    </source>
</evidence>
<organism evidence="11 12">
    <name type="scientific">Canis lupus familiaris</name>
    <name type="common">Dog</name>
    <name type="synonym">Canis familiaris</name>
    <dbReference type="NCBI Taxonomy" id="9615"/>
    <lineage>
        <taxon>Eukaryota</taxon>
        <taxon>Metazoa</taxon>
        <taxon>Chordata</taxon>
        <taxon>Craniata</taxon>
        <taxon>Vertebrata</taxon>
        <taxon>Euteleostomi</taxon>
        <taxon>Mammalia</taxon>
        <taxon>Eutheria</taxon>
        <taxon>Laurasiatheria</taxon>
        <taxon>Carnivora</taxon>
        <taxon>Caniformia</taxon>
        <taxon>Canidae</taxon>
        <taxon>Canis</taxon>
    </lineage>
</organism>
<feature type="region of interest" description="Disordered" evidence="8">
    <location>
        <begin position="661"/>
        <end position="685"/>
    </location>
</feature>
<name>A0A8C0TQQ4_CANLF</name>
<feature type="domain" description="Hook C-terminal" evidence="9">
    <location>
        <begin position="160"/>
        <end position="669"/>
    </location>
</feature>
<keyword evidence="6" id="KW-0206">Cytoskeleton</keyword>
<evidence type="ECO:0000259" key="10">
    <source>
        <dbReference type="Pfam" id="PF19047"/>
    </source>
</evidence>
<dbReference type="GO" id="GO:0031122">
    <property type="term" value="P:cytoplasmic microtubule organization"/>
    <property type="evidence" value="ECO:0007669"/>
    <property type="project" value="InterPro"/>
</dbReference>
<keyword evidence="3" id="KW-0963">Cytoplasm</keyword>